<dbReference type="EMBL" id="FNFX01000004">
    <property type="protein sequence ID" value="SDK71390.1"/>
    <property type="molecule type" value="Genomic_DNA"/>
</dbReference>
<dbReference type="Pfam" id="PF20159">
    <property type="entry name" value="YidB"/>
    <property type="match status" value="1"/>
</dbReference>
<reference evidence="2" key="1">
    <citation type="submission" date="2016-10" db="EMBL/GenBank/DDBJ databases">
        <authorList>
            <person name="Varghese N."/>
            <person name="Submissions S."/>
        </authorList>
    </citation>
    <scope>NUCLEOTIDE SEQUENCE [LARGE SCALE GENOMIC DNA]</scope>
    <source>
        <strain evidence="2">CBMB127</strain>
    </source>
</reference>
<dbReference type="SUPFAM" id="SSF140804">
    <property type="entry name" value="YidB-like"/>
    <property type="match status" value="1"/>
</dbReference>
<dbReference type="AlphaFoldDB" id="A0A1G9E5M7"/>
<gene>
    <name evidence="1" type="ORF">SAMN05192566_2177</name>
</gene>
<dbReference type="InterPro" id="IPR045372">
    <property type="entry name" value="YidB"/>
</dbReference>
<evidence type="ECO:0000313" key="2">
    <source>
        <dbReference type="Proteomes" id="UP000198629"/>
    </source>
</evidence>
<accession>A0A1G9E5M7</accession>
<evidence type="ECO:0000313" key="1">
    <source>
        <dbReference type="EMBL" id="SDK71390.1"/>
    </source>
</evidence>
<dbReference type="Proteomes" id="UP000198629">
    <property type="component" value="Unassembled WGS sequence"/>
</dbReference>
<name>A0A1G9E5M7_9PROT</name>
<keyword evidence="2" id="KW-1185">Reference proteome</keyword>
<organism evidence="1 2">
    <name type="scientific">Methylophilus rhizosphaerae</name>
    <dbReference type="NCBI Taxonomy" id="492660"/>
    <lineage>
        <taxon>Bacteria</taxon>
        <taxon>Pseudomonadati</taxon>
        <taxon>Pseudomonadota</taxon>
        <taxon>Betaproteobacteria</taxon>
        <taxon>Nitrosomonadales</taxon>
        <taxon>Methylophilaceae</taxon>
        <taxon>Methylophilus</taxon>
    </lineage>
</organism>
<dbReference type="InterPro" id="IPR027405">
    <property type="entry name" value="YidB-like"/>
</dbReference>
<protein>
    <submittedName>
        <fullName evidence="1">Uncharacterized conserved protein YidB, DUF937 family</fullName>
    </submittedName>
</protein>
<dbReference type="Gene3D" id="1.10.10.690">
    <property type="entry name" value="YidB-like"/>
    <property type="match status" value="1"/>
</dbReference>
<sequence>MGLFDSVAGAMMNKVMGDTGPLAKLAMELFQQYGGLPGILQTLQNGGLTAQVDSWVGTGANLNVNAQQIGTALGSSVLAGIAGKLNMTTDELSGKIAEHLPEVVNQLTPNGVVENNPALIMSRLMGMLK</sequence>
<dbReference type="RefSeq" id="WP_091472165.1">
    <property type="nucleotide sequence ID" value="NZ_FNFX01000004.1"/>
</dbReference>
<dbReference type="OrthoDB" id="9795283at2"/>
<proteinExistence type="predicted"/>